<sequence>MSHLLPNIQDLIAALPDSKAAAEARELADAAKTAETMQGLDAALAGVVDGWLKE</sequence>
<reference evidence="2" key="1">
    <citation type="journal article" date="2019" name="Int. J. Syst. Evol. Microbiol.">
        <title>The Global Catalogue of Microorganisms (GCM) 10K type strain sequencing project: providing services to taxonomists for standard genome sequencing and annotation.</title>
        <authorList>
            <consortium name="The Broad Institute Genomics Platform"/>
            <consortium name="The Broad Institute Genome Sequencing Center for Infectious Disease"/>
            <person name="Wu L."/>
            <person name="Ma J."/>
        </authorList>
    </citation>
    <scope>NUCLEOTIDE SEQUENCE [LARGE SCALE GENOMIC DNA]</scope>
    <source>
        <strain evidence="2">NBRC 108728</strain>
    </source>
</reference>
<dbReference type="EMBL" id="AP027732">
    <property type="protein sequence ID" value="BDZ48260.1"/>
    <property type="molecule type" value="Genomic_DNA"/>
</dbReference>
<evidence type="ECO:0000313" key="1">
    <source>
        <dbReference type="EMBL" id="BDZ48260.1"/>
    </source>
</evidence>
<protein>
    <submittedName>
        <fullName evidence="1">Uncharacterized protein</fullName>
    </submittedName>
</protein>
<accession>A0ABM8GIP3</accession>
<organism evidence="1 2">
    <name type="scientific">Frondihabitans sucicola</name>
    <dbReference type="NCBI Taxonomy" id="1268041"/>
    <lineage>
        <taxon>Bacteria</taxon>
        <taxon>Bacillati</taxon>
        <taxon>Actinomycetota</taxon>
        <taxon>Actinomycetes</taxon>
        <taxon>Micrococcales</taxon>
        <taxon>Microbacteriaceae</taxon>
        <taxon>Frondihabitans</taxon>
    </lineage>
</organism>
<gene>
    <name evidence="1" type="ORF">GCM10025867_05010</name>
</gene>
<proteinExistence type="predicted"/>
<name>A0ABM8GIP3_9MICO</name>
<keyword evidence="2" id="KW-1185">Reference proteome</keyword>
<evidence type="ECO:0000313" key="2">
    <source>
        <dbReference type="Proteomes" id="UP001321486"/>
    </source>
</evidence>
<dbReference type="Proteomes" id="UP001321486">
    <property type="component" value="Chromosome"/>
</dbReference>
<dbReference type="RefSeq" id="WP_286345267.1">
    <property type="nucleotide sequence ID" value="NZ_AP027732.1"/>
</dbReference>